<gene>
    <name evidence="2" type="ORF">AWRI3580_g2510</name>
</gene>
<name>A0A1E5RJW0_HANUV</name>
<dbReference type="InterPro" id="IPR018849">
    <property type="entry name" value="Urb2/Npa2_C"/>
</dbReference>
<proteinExistence type="predicted"/>
<dbReference type="Pfam" id="PF10441">
    <property type="entry name" value="Urb2"/>
    <property type="match status" value="1"/>
</dbReference>
<protein>
    <recommendedName>
        <fullName evidence="1">Nucleolar 27S pre-rRNA processing Urb2/Npa2 C-terminal domain-containing protein</fullName>
    </recommendedName>
</protein>
<evidence type="ECO:0000259" key="1">
    <source>
        <dbReference type="Pfam" id="PF10441"/>
    </source>
</evidence>
<organism evidence="2 3">
    <name type="scientific">Hanseniaspora uvarum</name>
    <name type="common">Yeast</name>
    <name type="synonym">Kloeckera apiculata</name>
    <dbReference type="NCBI Taxonomy" id="29833"/>
    <lineage>
        <taxon>Eukaryota</taxon>
        <taxon>Fungi</taxon>
        <taxon>Dikarya</taxon>
        <taxon>Ascomycota</taxon>
        <taxon>Saccharomycotina</taxon>
        <taxon>Saccharomycetes</taxon>
        <taxon>Saccharomycodales</taxon>
        <taxon>Saccharomycodaceae</taxon>
        <taxon>Hanseniaspora</taxon>
    </lineage>
</organism>
<dbReference type="STRING" id="29833.A0A1E5RJW0"/>
<reference evidence="3" key="1">
    <citation type="journal article" date="2016" name="Genome Announc.">
        <title>Genome sequences of three species of Hanseniaspora isolated from spontaneous wine fermentations.</title>
        <authorList>
            <person name="Sternes P.R."/>
            <person name="Lee D."/>
            <person name="Kutyna D.R."/>
            <person name="Borneman A.R."/>
        </authorList>
    </citation>
    <scope>NUCLEOTIDE SEQUENCE [LARGE SCALE GENOMIC DNA]</scope>
    <source>
        <strain evidence="3">AWRI3580</strain>
    </source>
</reference>
<dbReference type="AlphaFoldDB" id="A0A1E5RJW0"/>
<accession>A0A1E5RJW0</accession>
<evidence type="ECO:0000313" key="2">
    <source>
        <dbReference type="EMBL" id="OEJ87209.1"/>
    </source>
</evidence>
<keyword evidence="3" id="KW-1185">Reference proteome</keyword>
<dbReference type="Proteomes" id="UP000095358">
    <property type="component" value="Unassembled WGS sequence"/>
</dbReference>
<feature type="domain" description="Nucleolar 27S pre-rRNA processing Urb2/Npa2 C-terminal" evidence="1">
    <location>
        <begin position="918"/>
        <end position="1071"/>
    </location>
</feature>
<comment type="caution">
    <text evidence="2">The sequence shown here is derived from an EMBL/GenBank/DDBJ whole genome shotgun (WGS) entry which is preliminary data.</text>
</comment>
<evidence type="ECO:0000313" key="3">
    <source>
        <dbReference type="Proteomes" id="UP000095358"/>
    </source>
</evidence>
<dbReference type="OrthoDB" id="160374at2759"/>
<dbReference type="VEuPathDB" id="FungiDB:AWRI3580_g2510"/>
<sequence length="1092" mass="128430">MDSKTSLEIIKSIKQKSKNNDDLKIIIDLLDGNRSVYFPDKEIFCLEHLINKINAISNNNNETSNNKSSIDFVNDKLLYKIIDIIYERNDNKKGFTQLLKNIKIGNVLFNIDYDNVELVSLVDSTLLKIIIQTNVSLFDISSEKFIISFLNCFNKQRDFQNAESFIMNLSQIIPIKSHISNYEIFFKLIKSDLVKVKSMIEHEFFFNEKNFTFDLNTFIENMKPFDFIEDGLLVSAFELICNGYVQKSDKYTKEILDKAFKKFVEISSEKHKVLIDCLQCISNNIELKKLNDVPAFKTLESFITDEENMQKMNESQQGSVLFYAMDNNIEIGYKYHEKIFEFLKNQELIHYDVLKSLIQCFVDYKELEVLIKYFIKSDMTNIINDQQSADLLISQIHNLTGYQLHELLTSDDINEHFENIIIKGMLNVNTLTFIQNNKNLQDWLKDSIFQGKNFKNWEFMYHVLNLYSNSIIPNISAEEDAVESYVEELNNLIEFENKHKDLNNQYYYFALMKTYEISIEYEVEGFDKIESIVEKFVKKITDIKVITKFFSDYISIINNFEKTNLFVNVFFKDDYNKQYFIKNFIDIAGNDIYEEEHFVRDLVKHVVDSVTLNTKEINTLHLTRVLPLDCFTKHDKQVVLNAFKNDLCDNTIVCKFLSVPTFKSSFEQHENFVDLFINGKEQIGELVWDNYINNINDKLCFEFVQKIFNIFDVEYLKSIKDQKIMNLVYYIIKTSNGIEKIETFMIELVSNIISLLSKKKSIDQEDYVLLFRLYQLNNNNASVNKIIVNIFETNQQQANLATGLEKTFNLYAAYCHITEKSYYHIVPVFFQVYNTELKEVEYEGLNLFLKNQTTEQTISLIKDLIKDLSLCYGSAQVFIIKKIIKEFNKDENEQEYCKIFTSLLDKLMYHTSLVDGDLLDLISNIVITKSWMLKQYTLEMVIPFLIKTILESLNNDLKLQSNILLKSLKVISDFVNYQQFKLTRRTHLINGFIVFCMDFILQSQLSDSEDLYKNLNRLIMNFMDPININNNNSNQDTLKSNVLAYKQELRKYIYPIMLKYINTLCGNYTSSDISIKTVNEFRNGLKLSILQW</sequence>
<dbReference type="EMBL" id="LPNN01000005">
    <property type="protein sequence ID" value="OEJ87209.1"/>
    <property type="molecule type" value="Genomic_DNA"/>
</dbReference>